<dbReference type="PATRIC" id="fig|68170.10.peg.5428"/>
<feature type="chain" id="PRO_5002441296" evidence="1">
    <location>
        <begin position="39"/>
        <end position="109"/>
    </location>
</feature>
<dbReference type="Proteomes" id="UP000033393">
    <property type="component" value="Unassembled WGS sequence"/>
</dbReference>
<protein>
    <submittedName>
        <fullName evidence="2">Uncharacterized protein</fullName>
    </submittedName>
</protein>
<gene>
    <name evidence="2" type="ORF">UK23_21770</name>
</gene>
<evidence type="ECO:0000256" key="1">
    <source>
        <dbReference type="SAM" id="SignalP"/>
    </source>
</evidence>
<name>A0A0F0GUN3_LENAE</name>
<dbReference type="AlphaFoldDB" id="A0A0F0GUN3"/>
<reference evidence="2 3" key="1">
    <citation type="submission" date="2015-02" db="EMBL/GenBank/DDBJ databases">
        <authorList>
            <person name="Ju K.-S."/>
            <person name="Doroghazi J.R."/>
            <person name="Metcalf W."/>
        </authorList>
    </citation>
    <scope>NUCLEOTIDE SEQUENCE [LARGE SCALE GENOMIC DNA]</scope>
    <source>
        <strain evidence="2 3">NRRL B-16140</strain>
    </source>
</reference>
<evidence type="ECO:0000313" key="3">
    <source>
        <dbReference type="Proteomes" id="UP000033393"/>
    </source>
</evidence>
<proteinExistence type="predicted"/>
<keyword evidence="1" id="KW-0732">Signal</keyword>
<keyword evidence="3" id="KW-1185">Reference proteome</keyword>
<sequence>MLSKDGRKSDLRRRLASGALACGAATALVLGLATPASAKTVGQITNWAPGYVFKSASPSKEEVFKTIWATAWRGCRIESNATKSVELTNFQQSGPRGLVISWWNCRDTK</sequence>
<feature type="signal peptide" evidence="1">
    <location>
        <begin position="1"/>
        <end position="38"/>
    </location>
</feature>
<organism evidence="2 3">
    <name type="scientific">Lentzea aerocolonigenes</name>
    <name type="common">Lechevalieria aerocolonigenes</name>
    <name type="synonym">Saccharothrix aerocolonigenes</name>
    <dbReference type="NCBI Taxonomy" id="68170"/>
    <lineage>
        <taxon>Bacteria</taxon>
        <taxon>Bacillati</taxon>
        <taxon>Actinomycetota</taxon>
        <taxon>Actinomycetes</taxon>
        <taxon>Pseudonocardiales</taxon>
        <taxon>Pseudonocardiaceae</taxon>
        <taxon>Lentzea</taxon>
    </lineage>
</organism>
<dbReference type="RefSeq" id="WP_045313427.1">
    <property type="nucleotide sequence ID" value="NZ_JYJG01000149.1"/>
</dbReference>
<dbReference type="EMBL" id="JYJG01000149">
    <property type="protein sequence ID" value="KJK46985.1"/>
    <property type="molecule type" value="Genomic_DNA"/>
</dbReference>
<comment type="caution">
    <text evidence="2">The sequence shown here is derived from an EMBL/GenBank/DDBJ whole genome shotgun (WGS) entry which is preliminary data.</text>
</comment>
<evidence type="ECO:0000313" key="2">
    <source>
        <dbReference type="EMBL" id="KJK46985.1"/>
    </source>
</evidence>
<accession>A0A0F0GUN3</accession>